<comment type="subunit">
    <text evidence="4 8">Homododecamer.</text>
</comment>
<dbReference type="OrthoDB" id="9790793at2"/>
<dbReference type="PANTHER" id="PTHR21272:SF3">
    <property type="entry name" value="CATABOLIC 3-DEHYDROQUINASE"/>
    <property type="match status" value="1"/>
</dbReference>
<feature type="binding site" evidence="8">
    <location>
        <position position="81"/>
    </location>
    <ligand>
        <name>substrate</name>
    </ligand>
</feature>
<protein>
    <recommendedName>
        <fullName evidence="5 8">3-dehydroquinate dehydratase</fullName>
        <shortName evidence="8">3-dehydroquinase</shortName>
        <ecNumber evidence="5 8">4.2.1.10</ecNumber>
    </recommendedName>
    <alternativeName>
        <fullName evidence="8">Type II DHQase</fullName>
    </alternativeName>
</protein>
<evidence type="ECO:0000256" key="4">
    <source>
        <dbReference type="ARBA" id="ARBA00011193"/>
    </source>
</evidence>
<dbReference type="GO" id="GO:0009423">
    <property type="term" value="P:chorismate biosynthetic process"/>
    <property type="evidence" value="ECO:0007669"/>
    <property type="project" value="UniProtKB-UniRule"/>
</dbReference>
<accession>A0A222EB75</accession>
<dbReference type="GO" id="GO:0019631">
    <property type="term" value="P:quinate catabolic process"/>
    <property type="evidence" value="ECO:0007669"/>
    <property type="project" value="TreeGrafter"/>
</dbReference>
<comment type="function">
    <text evidence="8">Catalyzes a trans-dehydration via an enolate intermediate.</text>
</comment>
<keyword evidence="8" id="KW-0028">Amino-acid biosynthesis</keyword>
<comment type="similarity">
    <text evidence="3 8">Belongs to the type-II 3-dehydroquinase family.</text>
</comment>
<dbReference type="PIRSF" id="PIRSF001399">
    <property type="entry name" value="DHquinase_II"/>
    <property type="match status" value="1"/>
</dbReference>
<feature type="binding site" evidence="8">
    <location>
        <begin position="110"/>
        <end position="111"/>
    </location>
    <ligand>
        <name>substrate</name>
    </ligand>
</feature>
<feature type="active site" description="Proton acceptor" evidence="8 9">
    <location>
        <position position="29"/>
    </location>
</feature>
<evidence type="ECO:0000256" key="7">
    <source>
        <dbReference type="ARBA" id="ARBA00023239"/>
    </source>
</evidence>
<evidence type="ECO:0000256" key="10">
    <source>
        <dbReference type="PIRSR" id="PIRSR001399-3"/>
    </source>
</evidence>
<dbReference type="Proteomes" id="UP000203589">
    <property type="component" value="Plasmid pSMS3-1"/>
</dbReference>
<dbReference type="InterPro" id="IPR036441">
    <property type="entry name" value="DHquinase_II_sf"/>
</dbReference>
<sequence>MTKASKPWRILMLQGANMNWLGRREPERYGSTTTDELDAMMQARAAECGVELEIYYTNIEGDAMNRIYQAVDDGVDGLLMNPAGFQYAGHALKDCLAAVRPDLPYIEVHVTHRSIEGYLRTLTAEMCEGFVLGFGTDSYILGLDGLIRLLERRKG</sequence>
<comment type="pathway">
    <text evidence="2 8">Metabolic intermediate biosynthesis; chorismate biosynthesis; chorismate from D-erythrose 4-phosphate and phosphoenolpyruvate: step 3/7.</text>
</comment>
<keyword evidence="12" id="KW-1185">Reference proteome</keyword>
<evidence type="ECO:0000256" key="9">
    <source>
        <dbReference type="PIRSR" id="PIRSR001399-1"/>
    </source>
</evidence>
<keyword evidence="11" id="KW-0614">Plasmid</keyword>
<evidence type="ECO:0000313" key="12">
    <source>
        <dbReference type="Proteomes" id="UP000203589"/>
    </source>
</evidence>
<dbReference type="Gene3D" id="3.40.50.9100">
    <property type="entry name" value="Dehydroquinase, class II"/>
    <property type="match status" value="1"/>
</dbReference>
<comment type="catalytic activity">
    <reaction evidence="1 8">
        <text>3-dehydroquinate = 3-dehydroshikimate + H2O</text>
        <dbReference type="Rhea" id="RHEA:21096"/>
        <dbReference type="ChEBI" id="CHEBI:15377"/>
        <dbReference type="ChEBI" id="CHEBI:16630"/>
        <dbReference type="ChEBI" id="CHEBI:32364"/>
        <dbReference type="EC" id="4.2.1.10"/>
    </reaction>
</comment>
<proteinExistence type="inferred from homology"/>
<evidence type="ECO:0000256" key="1">
    <source>
        <dbReference type="ARBA" id="ARBA00001864"/>
    </source>
</evidence>
<gene>
    <name evidence="8" type="primary">aroQ</name>
    <name evidence="11" type="ORF">ANTHELSMS3_04972</name>
</gene>
<dbReference type="EMBL" id="CP022541">
    <property type="protein sequence ID" value="ASP23360.1"/>
    <property type="molecule type" value="Genomic_DNA"/>
</dbReference>
<dbReference type="GO" id="GO:0008652">
    <property type="term" value="P:amino acid biosynthetic process"/>
    <property type="evidence" value="ECO:0007669"/>
    <property type="project" value="UniProtKB-KW"/>
</dbReference>
<feature type="active site" description="Proton donor" evidence="8 9">
    <location>
        <position position="109"/>
    </location>
</feature>
<keyword evidence="6 8" id="KW-0057">Aromatic amino acid biosynthesis</keyword>
<feature type="binding site" evidence="8">
    <location>
        <position position="94"/>
    </location>
    <ligand>
        <name>substrate</name>
    </ligand>
</feature>
<feature type="site" description="Transition state stabilizer" evidence="8 10">
    <location>
        <position position="24"/>
    </location>
</feature>
<dbReference type="AlphaFoldDB" id="A0A222EB75"/>
<evidence type="ECO:0000256" key="5">
    <source>
        <dbReference type="ARBA" id="ARBA00012060"/>
    </source>
</evidence>
<dbReference type="PANTHER" id="PTHR21272">
    <property type="entry name" value="CATABOLIC 3-DEHYDROQUINASE"/>
    <property type="match status" value="1"/>
</dbReference>
<organism evidence="11 12">
    <name type="scientific">Antarctobacter heliothermus</name>
    <dbReference type="NCBI Taxonomy" id="74033"/>
    <lineage>
        <taxon>Bacteria</taxon>
        <taxon>Pseudomonadati</taxon>
        <taxon>Pseudomonadota</taxon>
        <taxon>Alphaproteobacteria</taxon>
        <taxon>Rhodobacterales</taxon>
        <taxon>Roseobacteraceae</taxon>
        <taxon>Antarctobacter</taxon>
    </lineage>
</organism>
<evidence type="ECO:0000256" key="3">
    <source>
        <dbReference type="ARBA" id="ARBA00011037"/>
    </source>
</evidence>
<dbReference type="GO" id="GO:0009073">
    <property type="term" value="P:aromatic amino acid family biosynthetic process"/>
    <property type="evidence" value="ECO:0007669"/>
    <property type="project" value="UniProtKB-KW"/>
</dbReference>
<name>A0A222EB75_9RHOB</name>
<dbReference type="HAMAP" id="MF_00169">
    <property type="entry name" value="AroQ"/>
    <property type="match status" value="1"/>
</dbReference>
<evidence type="ECO:0000256" key="2">
    <source>
        <dbReference type="ARBA" id="ARBA00004902"/>
    </source>
</evidence>
<dbReference type="Pfam" id="PF01220">
    <property type="entry name" value="DHquinase_II"/>
    <property type="match status" value="1"/>
</dbReference>
<dbReference type="KEGG" id="aht:ANTHELSMS3_04972"/>
<dbReference type="UniPathway" id="UPA00053">
    <property type="reaction ID" value="UER00086"/>
</dbReference>
<geneLocation type="plasmid" evidence="12">
    <name>psms3-1</name>
</geneLocation>
<dbReference type="GO" id="GO:0003855">
    <property type="term" value="F:3-dehydroquinate dehydratase activity"/>
    <property type="evidence" value="ECO:0007669"/>
    <property type="project" value="UniProtKB-UniRule"/>
</dbReference>
<reference evidence="11 12" key="1">
    <citation type="submission" date="2017-07" db="EMBL/GenBank/DDBJ databases">
        <title>Genome Sequence of Antarctobacter heliothermus Strain SMS3 Isolated from a culture of the Diatom Skeletonema marinoi.</title>
        <authorList>
            <person name="Topel M."/>
            <person name="Pinder M.I.M."/>
            <person name="Johansson O.N."/>
            <person name="Kourtchenko O."/>
            <person name="Godhe A."/>
            <person name="Clarke A.K."/>
        </authorList>
    </citation>
    <scope>NUCLEOTIDE SEQUENCE [LARGE SCALE GENOMIC DNA]</scope>
    <source>
        <strain evidence="11 12">SMS3</strain>
        <plasmid evidence="12">Plasmid psms3-1</plasmid>
    </source>
</reference>
<dbReference type="SUPFAM" id="SSF52304">
    <property type="entry name" value="Type II 3-dehydroquinate dehydratase"/>
    <property type="match status" value="1"/>
</dbReference>
<evidence type="ECO:0000256" key="6">
    <source>
        <dbReference type="ARBA" id="ARBA00023141"/>
    </source>
</evidence>
<keyword evidence="7 8" id="KW-0456">Lyase</keyword>
<evidence type="ECO:0000313" key="11">
    <source>
        <dbReference type="EMBL" id="ASP23360.1"/>
    </source>
</evidence>
<comment type="caution">
    <text evidence="8">Lacks conserved residue(s) required for the propagation of feature annotation.</text>
</comment>
<dbReference type="RefSeq" id="WP_094037458.1">
    <property type="nucleotide sequence ID" value="NZ_CP022541.1"/>
</dbReference>
<evidence type="ECO:0000256" key="8">
    <source>
        <dbReference type="HAMAP-Rule" id="MF_00169"/>
    </source>
</evidence>
<dbReference type="InterPro" id="IPR001874">
    <property type="entry name" value="DHquinase_II"/>
</dbReference>
<dbReference type="EC" id="4.2.1.10" evidence="5 8"/>